<gene>
    <name evidence="1" type="ORF">MMF94_42020</name>
</gene>
<dbReference type="Pfam" id="PF13602">
    <property type="entry name" value="ADH_zinc_N_2"/>
    <property type="match status" value="1"/>
</dbReference>
<dbReference type="EMBL" id="JAKXMK010000064">
    <property type="protein sequence ID" value="MCH6172293.1"/>
    <property type="molecule type" value="Genomic_DNA"/>
</dbReference>
<name>A0ABS9TUP8_9PSEU</name>
<dbReference type="Gene3D" id="3.90.180.10">
    <property type="entry name" value="Medium-chain alcohol dehydrogenases, catalytic domain"/>
    <property type="match status" value="1"/>
</dbReference>
<accession>A0ABS9TUP8</accession>
<comment type="caution">
    <text evidence="1">The sequence shown here is derived from an EMBL/GenBank/DDBJ whole genome shotgun (WGS) entry which is preliminary data.</text>
</comment>
<keyword evidence="2" id="KW-1185">Reference proteome</keyword>
<protein>
    <submittedName>
        <fullName evidence="1">Zinc-binding dehydrogenase</fullName>
    </submittedName>
</protein>
<dbReference type="Proteomes" id="UP001299970">
    <property type="component" value="Unassembled WGS sequence"/>
</dbReference>
<organism evidence="1 2">
    <name type="scientific">Pseudonocardia alaniniphila</name>
    <dbReference type="NCBI Taxonomy" id="75291"/>
    <lineage>
        <taxon>Bacteria</taxon>
        <taxon>Bacillati</taxon>
        <taxon>Actinomycetota</taxon>
        <taxon>Actinomycetes</taxon>
        <taxon>Pseudonocardiales</taxon>
        <taxon>Pseudonocardiaceae</taxon>
        <taxon>Pseudonocardia</taxon>
    </lineage>
</organism>
<dbReference type="Gene3D" id="3.40.50.720">
    <property type="entry name" value="NAD(P)-binding Rossmann-like Domain"/>
    <property type="match status" value="1"/>
</dbReference>
<proteinExistence type="predicted"/>
<evidence type="ECO:0000313" key="2">
    <source>
        <dbReference type="Proteomes" id="UP001299970"/>
    </source>
</evidence>
<reference evidence="1 2" key="1">
    <citation type="submission" date="2022-03" db="EMBL/GenBank/DDBJ databases">
        <title>Pseudonocardia alaer sp. nov., a novel actinomycete isolated from reed forest soil.</title>
        <authorList>
            <person name="Wang L."/>
        </authorList>
    </citation>
    <scope>NUCLEOTIDE SEQUENCE [LARGE SCALE GENOMIC DNA]</scope>
    <source>
        <strain evidence="1 2">Y-16303</strain>
    </source>
</reference>
<sequence length="129" mass="13843">MVLDTVGTQLNAYRALLLSGGRMITVAPHPTDTLATLAVRTTSAVHGPRRVPMFSGNPKRPLLDDLATYVVDGKLRPRVDAVFSLDDVASAHQAFADGVVRGKYVVRVGRGTLDVRAGAVAGAWWDPHR</sequence>
<evidence type="ECO:0000313" key="1">
    <source>
        <dbReference type="EMBL" id="MCH6172293.1"/>
    </source>
</evidence>